<proteinExistence type="predicted"/>
<protein>
    <recommendedName>
        <fullName evidence="3">DUF4139 domain-containing protein</fullName>
    </recommendedName>
</protein>
<dbReference type="EMBL" id="QUAJ01000002">
    <property type="protein sequence ID" value="REI42995.1"/>
    <property type="molecule type" value="Genomic_DNA"/>
</dbReference>
<name>A0ABX9KKU5_9FUSO</name>
<dbReference type="PANTHER" id="PTHR38075:SF1">
    <property type="entry name" value="DUF4139 DOMAIN-CONTAINING PROTEIN"/>
    <property type="match status" value="1"/>
</dbReference>
<dbReference type="Proteomes" id="UP000263486">
    <property type="component" value="Unassembled WGS sequence"/>
</dbReference>
<dbReference type="RefSeq" id="WP_114641226.1">
    <property type="nucleotide sequence ID" value="NZ_JAACIO010000002.1"/>
</dbReference>
<evidence type="ECO:0000313" key="1">
    <source>
        <dbReference type="EMBL" id="REI42995.1"/>
    </source>
</evidence>
<evidence type="ECO:0000313" key="2">
    <source>
        <dbReference type="Proteomes" id="UP000263486"/>
    </source>
</evidence>
<sequence length="414" mass="47713">MKKTVLFLLCSINLFAYRVENTRDREITIYPNKVVVNESLELKDDGDKDRITYGGVSKNIDISSINLTGGDLKGVELEKNADSNTILKSYLGKIIRAEKNGKTYDLVLLDFGKNLVGKDIKTGEVYILNDPDIKLGDTEIKTENKLIMNVGNPYKKLTISYITGGINLNISHKLDIDKMKLETWGKVYNNTGMDLEDAGVKIIAELPTPRVYGMKSVMTEMADNIFIGESNDRIEYNLKDRLNLKKNSEKNIKLETKKVNLVQKYVYWTREYSKNPTRIIEVKNIGDTTIPMGRIYVWDGKIFVGDSNLGFIPRGEKYDLRLNKNFKVIVEKKIKNSYSLGNNLVKKEIEIEIKNNGKEKISLEINYDQLPEIWTKLRSQEKYEKISNRIIKFKLEMNKNSKKKIIFSYIEEKK</sequence>
<gene>
    <name evidence="1" type="ORF">DYH56_02280</name>
</gene>
<evidence type="ECO:0008006" key="3">
    <source>
        <dbReference type="Google" id="ProtNLM"/>
    </source>
</evidence>
<keyword evidence="2" id="KW-1185">Reference proteome</keyword>
<organism evidence="1 2">
    <name type="scientific">Psychrilyobacter piezotolerans</name>
    <dbReference type="NCBI Taxonomy" id="2293438"/>
    <lineage>
        <taxon>Bacteria</taxon>
        <taxon>Fusobacteriati</taxon>
        <taxon>Fusobacteriota</taxon>
        <taxon>Fusobacteriia</taxon>
        <taxon>Fusobacteriales</taxon>
        <taxon>Fusobacteriaceae</taxon>
        <taxon>Psychrilyobacter</taxon>
    </lineage>
</organism>
<comment type="caution">
    <text evidence="1">The sequence shown here is derived from an EMBL/GenBank/DDBJ whole genome shotgun (WGS) entry which is preliminary data.</text>
</comment>
<accession>A0ABX9KKU5</accession>
<dbReference type="PANTHER" id="PTHR38075">
    <property type="entry name" value="DUF4139 DOMAIN-CONTAINING PROTEIN"/>
    <property type="match status" value="1"/>
</dbReference>
<reference evidence="1 2" key="1">
    <citation type="submission" date="2018-08" db="EMBL/GenBank/DDBJ databases">
        <title>Draft genome sequence of Psychrilyobacter sp. strain SD5 isolated from Black Sea water.</title>
        <authorList>
            <person name="Yadav S."/>
            <person name="Villanueva L."/>
            <person name="Damste J.S.S."/>
        </authorList>
    </citation>
    <scope>NUCLEOTIDE SEQUENCE [LARGE SCALE GENOMIC DNA]</scope>
    <source>
        <strain evidence="1 2">SD5</strain>
    </source>
</reference>